<reference evidence="1" key="1">
    <citation type="submission" date="2013-05" db="EMBL/GenBank/DDBJ databases">
        <authorList>
            <person name="Yim A.K.Y."/>
            <person name="Chan T.F."/>
            <person name="Ji K.M."/>
            <person name="Liu X.Y."/>
            <person name="Zhou J.W."/>
            <person name="Li R.Q."/>
            <person name="Yang K.Y."/>
            <person name="Li J."/>
            <person name="Li M."/>
            <person name="Law P.T.W."/>
            <person name="Wu Y.L."/>
            <person name="Cai Z.L."/>
            <person name="Qin H."/>
            <person name="Bao Y."/>
            <person name="Leung R.K.K."/>
            <person name="Ng P.K.S."/>
            <person name="Zou J."/>
            <person name="Zhong X.J."/>
            <person name="Ran P.X."/>
            <person name="Zhong N.S."/>
            <person name="Liu Z.G."/>
            <person name="Tsui S.K.W."/>
        </authorList>
    </citation>
    <scope>NUCLEOTIDE SEQUENCE</scope>
    <source>
        <strain evidence="1">Derf</strain>
        <tissue evidence="1">Whole organism</tissue>
    </source>
</reference>
<dbReference type="AlphaFoldDB" id="A0A922LAG9"/>
<evidence type="ECO:0000313" key="2">
    <source>
        <dbReference type="Proteomes" id="UP000790347"/>
    </source>
</evidence>
<reference evidence="1" key="2">
    <citation type="journal article" date="2022" name="Res Sq">
        <title>Comparative Genomics Reveals Insights into the Divergent Evolution of Astigmatic Mites and Household Pest Adaptations.</title>
        <authorList>
            <person name="Xiong Q."/>
            <person name="Wan A.T.-Y."/>
            <person name="Liu X.-Y."/>
            <person name="Fung C.S.-H."/>
            <person name="Xiao X."/>
            <person name="Malainual N."/>
            <person name="Hou J."/>
            <person name="Wang L."/>
            <person name="Wang M."/>
            <person name="Yang K."/>
            <person name="Cui Y."/>
            <person name="Leung E."/>
            <person name="Nong W."/>
            <person name="Shin S.-K."/>
            <person name="Au S."/>
            <person name="Jeong K.Y."/>
            <person name="Chew F.T."/>
            <person name="Hui J."/>
            <person name="Leung T.F."/>
            <person name="Tungtrongchitr A."/>
            <person name="Zhong N."/>
            <person name="Liu Z."/>
            <person name="Tsui S."/>
        </authorList>
    </citation>
    <scope>NUCLEOTIDE SEQUENCE</scope>
    <source>
        <strain evidence="1">Derf</strain>
        <tissue evidence="1">Whole organism</tissue>
    </source>
</reference>
<keyword evidence="2" id="KW-1185">Reference proteome</keyword>
<evidence type="ECO:0000313" key="1">
    <source>
        <dbReference type="EMBL" id="KAH9528338.1"/>
    </source>
</evidence>
<organism evidence="1 2">
    <name type="scientific">Dermatophagoides farinae</name>
    <name type="common">American house dust mite</name>
    <dbReference type="NCBI Taxonomy" id="6954"/>
    <lineage>
        <taxon>Eukaryota</taxon>
        <taxon>Metazoa</taxon>
        <taxon>Ecdysozoa</taxon>
        <taxon>Arthropoda</taxon>
        <taxon>Chelicerata</taxon>
        <taxon>Arachnida</taxon>
        <taxon>Acari</taxon>
        <taxon>Acariformes</taxon>
        <taxon>Sarcoptiformes</taxon>
        <taxon>Astigmata</taxon>
        <taxon>Psoroptidia</taxon>
        <taxon>Analgoidea</taxon>
        <taxon>Pyroglyphidae</taxon>
        <taxon>Dermatophagoidinae</taxon>
        <taxon>Dermatophagoides</taxon>
    </lineage>
</organism>
<dbReference type="EMBL" id="ASGP02000001">
    <property type="protein sequence ID" value="KAH9528338.1"/>
    <property type="molecule type" value="Genomic_DNA"/>
</dbReference>
<accession>A0A922LAG9</accession>
<dbReference type="Proteomes" id="UP000790347">
    <property type="component" value="Unassembled WGS sequence"/>
</dbReference>
<comment type="caution">
    <text evidence="1">The sequence shown here is derived from an EMBL/GenBank/DDBJ whole genome shotgun (WGS) entry which is preliminary data.</text>
</comment>
<sequence length="73" mass="8169">MYINTENIAIINAVKYCDQWAGVKSRSDFLRNAKCFEVNNRPEDGGGLDIPDNDGRNLRICCGKPEGCCIIFL</sequence>
<gene>
    <name evidence="1" type="ORF">DERF_002291</name>
</gene>
<name>A0A922LAG9_DERFA</name>
<protein>
    <submittedName>
        <fullName evidence="1">Uncharacterized protein</fullName>
    </submittedName>
</protein>
<proteinExistence type="predicted"/>